<dbReference type="EMBL" id="HBUF01082393">
    <property type="protein sequence ID" value="CAG6633332.1"/>
    <property type="molecule type" value="Transcribed_RNA"/>
</dbReference>
<organism evidence="1">
    <name type="scientific">Cacopsylla melanoneura</name>
    <dbReference type="NCBI Taxonomy" id="428564"/>
    <lineage>
        <taxon>Eukaryota</taxon>
        <taxon>Metazoa</taxon>
        <taxon>Ecdysozoa</taxon>
        <taxon>Arthropoda</taxon>
        <taxon>Hexapoda</taxon>
        <taxon>Insecta</taxon>
        <taxon>Pterygota</taxon>
        <taxon>Neoptera</taxon>
        <taxon>Paraneoptera</taxon>
        <taxon>Hemiptera</taxon>
        <taxon>Sternorrhyncha</taxon>
        <taxon>Psylloidea</taxon>
        <taxon>Psyllidae</taxon>
        <taxon>Psyllinae</taxon>
        <taxon>Cacopsylla</taxon>
    </lineage>
</organism>
<evidence type="ECO:0000313" key="1">
    <source>
        <dbReference type="EMBL" id="CAG6633332.1"/>
    </source>
</evidence>
<name>A0A8D8VRS2_9HEMI</name>
<sequence>MSYIYVKKKVKLKTKKKRKKKNSIQHQDPTPKTCILYGSGSKFMDTASFRGRKFAHSSFIQHLRATAGVQAGVHLPTKRTPASSAVIFAFSINTSRAKGISPFFS</sequence>
<proteinExistence type="predicted"/>
<protein>
    <submittedName>
        <fullName evidence="1">Uncharacterized protein</fullName>
    </submittedName>
</protein>
<dbReference type="AlphaFoldDB" id="A0A8D8VRS2"/>
<reference evidence="1" key="1">
    <citation type="submission" date="2021-05" db="EMBL/GenBank/DDBJ databases">
        <authorList>
            <person name="Alioto T."/>
            <person name="Alioto T."/>
            <person name="Gomez Garrido J."/>
        </authorList>
    </citation>
    <scope>NUCLEOTIDE SEQUENCE</scope>
</reference>
<accession>A0A8D8VRS2</accession>